<gene>
    <name evidence="7" type="primary">ascB</name>
    <name evidence="7" type="ORF">GH885_11275</name>
</gene>
<keyword evidence="8" id="KW-1185">Reference proteome</keyword>
<dbReference type="Gene3D" id="3.20.20.80">
    <property type="entry name" value="Glycosidases"/>
    <property type="match status" value="1"/>
</dbReference>
<dbReference type="AlphaFoldDB" id="A0A6N7QZI4"/>
<evidence type="ECO:0000256" key="1">
    <source>
        <dbReference type="ARBA" id="ARBA00010838"/>
    </source>
</evidence>
<proteinExistence type="inferred from homology"/>
<comment type="similarity">
    <text evidence="1 5">Belongs to the glycosyl hydrolase 1 family.</text>
</comment>
<protein>
    <submittedName>
        <fullName evidence="7">6-phospho-beta-glucosidase</fullName>
        <ecNumber evidence="7">3.2.1.86</ecNumber>
    </submittedName>
</protein>
<accession>A0A6N7QZI4</accession>
<dbReference type="InterPro" id="IPR001360">
    <property type="entry name" value="Glyco_hydro_1"/>
</dbReference>
<evidence type="ECO:0000313" key="8">
    <source>
        <dbReference type="Proteomes" id="UP000435187"/>
    </source>
</evidence>
<dbReference type="InterPro" id="IPR033132">
    <property type="entry name" value="GH_1_N_CS"/>
</dbReference>
<dbReference type="SUPFAM" id="SSF51445">
    <property type="entry name" value="(Trans)glycosidases"/>
    <property type="match status" value="1"/>
</dbReference>
<dbReference type="RefSeq" id="WP_153835572.1">
    <property type="nucleotide sequence ID" value="NZ_JBHUMW010000049.1"/>
</dbReference>
<dbReference type="NCBIfam" id="NF007158">
    <property type="entry name" value="PRK09593.1"/>
    <property type="match status" value="1"/>
</dbReference>
<dbReference type="EMBL" id="WJEE01000022">
    <property type="protein sequence ID" value="MRI66914.1"/>
    <property type="molecule type" value="Genomic_DNA"/>
</dbReference>
<dbReference type="PROSITE" id="PS00572">
    <property type="entry name" value="GLYCOSYL_HYDROL_F1_1"/>
    <property type="match status" value="1"/>
</dbReference>
<keyword evidence="3 6" id="KW-0326">Glycosidase</keyword>
<dbReference type="PANTHER" id="PTHR10353">
    <property type="entry name" value="GLYCOSYL HYDROLASE"/>
    <property type="match status" value="1"/>
</dbReference>
<sequence>MPTKTYQFPENFLWGGATAANQIEGGFHEGNKGLNIADVLPGGKGRLNILKEPGFNFEVNTEKYTYPNHEAIDFYHRYKEDIALFAEMGFKVFRMSIAWTRIFPNGDETVPNEEGLAFYDRVLDELHKHNIEPVVTISHYEMPVNLVKNYGGWRSREVVTFFERYAKTILERYQNKVKYWMTFNEINSGLIMPIMGLGFSIQKEEDKYTPTFQAFHHQFVASSLAVKACHEIIPDAQIGCMILYAPVYPYDANPENVMHALEEERLFNYYCADVQVRGEYPAFMTRYFKEHNIELDIKEGDLELMKEHTVDYIGFSYYMSRTEKMQKAGEEQADGNIMSGVRNPFLKASDWGWEIDPTGLRIALNQLYDRYRVPLFVVENGLGAKDVVEEDGSIHDDYRIEYLRDHIVAMGEAIEDGVDLMGYTAWGCIDLVSASTGEMSKRYGFIYVDKEDGGSGTLERSKKKSFFWYQNVINTNGKEL</sequence>
<dbReference type="PROSITE" id="PS00653">
    <property type="entry name" value="GLYCOSYL_HYDROL_F1_2"/>
    <property type="match status" value="1"/>
</dbReference>
<evidence type="ECO:0000256" key="3">
    <source>
        <dbReference type="ARBA" id="ARBA00023295"/>
    </source>
</evidence>
<evidence type="ECO:0000256" key="5">
    <source>
        <dbReference type="RuleBase" id="RU003690"/>
    </source>
</evidence>
<evidence type="ECO:0000256" key="6">
    <source>
        <dbReference type="RuleBase" id="RU004468"/>
    </source>
</evidence>
<dbReference type="Proteomes" id="UP000435187">
    <property type="component" value="Unassembled WGS sequence"/>
</dbReference>
<reference evidence="7 8" key="1">
    <citation type="submission" date="2019-10" db="EMBL/GenBank/DDBJ databases">
        <title>Gracilibacillus salitolerans sp. nov., a moderate halophile isolated from a saline soil in northwest China.</title>
        <authorList>
            <person name="Gan L."/>
        </authorList>
    </citation>
    <scope>NUCLEOTIDE SEQUENCE [LARGE SCALE GENOMIC DNA]</scope>
    <source>
        <strain evidence="7 8">TP2-8</strain>
    </source>
</reference>
<dbReference type="GO" id="GO:0016052">
    <property type="term" value="P:carbohydrate catabolic process"/>
    <property type="evidence" value="ECO:0007669"/>
    <property type="project" value="TreeGrafter"/>
</dbReference>
<dbReference type="NCBIfam" id="NF007356">
    <property type="entry name" value="PRK09852.1"/>
    <property type="match status" value="1"/>
</dbReference>
<dbReference type="Pfam" id="PF00232">
    <property type="entry name" value="Glyco_hydro_1"/>
    <property type="match status" value="1"/>
</dbReference>
<dbReference type="InterPro" id="IPR018120">
    <property type="entry name" value="Glyco_hydro_1_AS"/>
</dbReference>
<dbReference type="PANTHER" id="PTHR10353:SF122">
    <property type="entry name" value="6-PHOSPHO-BETA-GLUCOSIDASE ASCB-RELATED"/>
    <property type="match status" value="1"/>
</dbReference>
<dbReference type="EC" id="3.2.1.86" evidence="7"/>
<keyword evidence="2 6" id="KW-0378">Hydrolase</keyword>
<organism evidence="7 8">
    <name type="scientific">Gracilibacillus thailandensis</name>
    <dbReference type="NCBI Taxonomy" id="563735"/>
    <lineage>
        <taxon>Bacteria</taxon>
        <taxon>Bacillati</taxon>
        <taxon>Bacillota</taxon>
        <taxon>Bacilli</taxon>
        <taxon>Bacillales</taxon>
        <taxon>Bacillaceae</taxon>
        <taxon>Gracilibacillus</taxon>
    </lineage>
</organism>
<comment type="caution">
    <text evidence="7">The sequence shown here is derived from an EMBL/GenBank/DDBJ whole genome shotgun (WGS) entry which is preliminary data.</text>
</comment>
<dbReference type="PRINTS" id="PR00131">
    <property type="entry name" value="GLHYDRLASE1"/>
</dbReference>
<dbReference type="FunFam" id="3.20.20.80:FF:000004">
    <property type="entry name" value="Beta-glucosidase 6-phospho-beta-glucosidase"/>
    <property type="match status" value="1"/>
</dbReference>
<name>A0A6N7QZI4_9BACI</name>
<evidence type="ECO:0000256" key="2">
    <source>
        <dbReference type="ARBA" id="ARBA00022801"/>
    </source>
</evidence>
<dbReference type="InterPro" id="IPR017853">
    <property type="entry name" value="GH"/>
</dbReference>
<feature type="active site" description="Nucleophile" evidence="4">
    <location>
        <position position="379"/>
    </location>
</feature>
<dbReference type="GO" id="GO:0005829">
    <property type="term" value="C:cytosol"/>
    <property type="evidence" value="ECO:0007669"/>
    <property type="project" value="TreeGrafter"/>
</dbReference>
<evidence type="ECO:0000313" key="7">
    <source>
        <dbReference type="EMBL" id="MRI66914.1"/>
    </source>
</evidence>
<dbReference type="GO" id="GO:0008706">
    <property type="term" value="F:6-phospho-beta-glucosidase activity"/>
    <property type="evidence" value="ECO:0007669"/>
    <property type="project" value="UniProtKB-EC"/>
</dbReference>
<evidence type="ECO:0000256" key="4">
    <source>
        <dbReference type="PROSITE-ProRule" id="PRU10055"/>
    </source>
</evidence>